<dbReference type="Proteomes" id="UP000254771">
    <property type="component" value="Unassembled WGS sequence"/>
</dbReference>
<feature type="domain" description="FIST C-domain" evidence="2">
    <location>
        <begin position="232"/>
        <end position="362"/>
    </location>
</feature>
<evidence type="ECO:0000259" key="2">
    <source>
        <dbReference type="SMART" id="SM01204"/>
    </source>
</evidence>
<accession>A0A370DT42</accession>
<keyword evidence="3" id="KW-0808">Transferase</keyword>
<proteinExistence type="predicted"/>
<reference evidence="3 4" key="1">
    <citation type="journal article" date="2018" name="ISME J.">
        <title>Endosymbiont genomes yield clues of tubeworm success.</title>
        <authorList>
            <person name="Li Y."/>
            <person name="Liles M.R."/>
            <person name="Halanych K.M."/>
        </authorList>
    </citation>
    <scope>NUCLEOTIDE SEQUENCE [LARGE SCALE GENOMIC DNA]</scope>
    <source>
        <strain evidence="3">A1462</strain>
    </source>
</reference>
<dbReference type="Pfam" id="PF08495">
    <property type="entry name" value="FIST"/>
    <property type="match status" value="1"/>
</dbReference>
<dbReference type="AlphaFoldDB" id="A0A370DT42"/>
<dbReference type="InterPro" id="IPR019494">
    <property type="entry name" value="FIST_C"/>
</dbReference>
<protein>
    <submittedName>
        <fullName evidence="3">Histidine kinase</fullName>
    </submittedName>
</protein>
<evidence type="ECO:0000313" key="4">
    <source>
        <dbReference type="Proteomes" id="UP000254771"/>
    </source>
</evidence>
<dbReference type="InterPro" id="IPR013702">
    <property type="entry name" value="FIST_domain_N"/>
</dbReference>
<dbReference type="GO" id="GO:0016301">
    <property type="term" value="F:kinase activity"/>
    <property type="evidence" value="ECO:0007669"/>
    <property type="project" value="UniProtKB-KW"/>
</dbReference>
<gene>
    <name evidence="3" type="ORF">DIZ78_03460</name>
</gene>
<dbReference type="SMART" id="SM00897">
    <property type="entry name" value="FIST"/>
    <property type="match status" value="1"/>
</dbReference>
<evidence type="ECO:0000313" key="3">
    <source>
        <dbReference type="EMBL" id="RDH87634.1"/>
    </source>
</evidence>
<evidence type="ECO:0000259" key="1">
    <source>
        <dbReference type="SMART" id="SM00897"/>
    </source>
</evidence>
<dbReference type="EMBL" id="QFXE01000005">
    <property type="protein sequence ID" value="RDH87634.1"/>
    <property type="molecule type" value="Genomic_DNA"/>
</dbReference>
<dbReference type="PANTHER" id="PTHR40252">
    <property type="entry name" value="BLR0328 PROTEIN"/>
    <property type="match status" value="1"/>
</dbReference>
<dbReference type="SMART" id="SM01204">
    <property type="entry name" value="FIST_C"/>
    <property type="match status" value="1"/>
</dbReference>
<dbReference type="PANTHER" id="PTHR40252:SF2">
    <property type="entry name" value="BLR0328 PROTEIN"/>
    <property type="match status" value="1"/>
</dbReference>
<organism evidence="3 4">
    <name type="scientific">endosymbiont of Escarpia spicata</name>
    <dbReference type="NCBI Taxonomy" id="2200908"/>
    <lineage>
        <taxon>Bacteria</taxon>
        <taxon>Pseudomonadati</taxon>
        <taxon>Pseudomonadota</taxon>
        <taxon>Gammaproteobacteria</taxon>
        <taxon>sulfur-oxidizing symbionts</taxon>
    </lineage>
</organism>
<name>A0A370DT42_9GAMM</name>
<comment type="caution">
    <text evidence="3">The sequence shown here is derived from an EMBL/GenBank/DDBJ whole genome shotgun (WGS) entry which is preliminary data.</text>
</comment>
<keyword evidence="4" id="KW-1185">Reference proteome</keyword>
<keyword evidence="3" id="KW-0418">Kinase</keyword>
<sequence>MISESTYVKRAEVIAQNEESAVADFAENVRQPDMAGVIFFCSADYDLDRLSLALGEQFTCPVIGCTTAGEIGSTYQHGGIVGFSLSSEMFRIHTSVIDPLIDFNPLAAKKLASDLEANLQFSESLDSNKMFGLLLIDGLSCMEEQTVASLFNSFAGIPIIGGSAGDSLKFEETRVYVEGRFRTGAAIFSIIETHLPFKTFKLQHFEPSNMDMVITGADPSRRIVTEIDGAPAASEYAEIIGLEIDKLTPQVFSTHPVMLQIGNDWYVRSIEKVNEDGSLTFFCAIDDGLPLPVAKGVGFVDTLKKQVEQIEEEFSNIEFTLGCDCILRRLEILESGEKPEVEEQLNKINFIGFSTFGEQFNSIHVNQTLTGVVVGKLD</sequence>
<dbReference type="Pfam" id="PF10442">
    <property type="entry name" value="FIST_C"/>
    <property type="match status" value="1"/>
</dbReference>
<feature type="domain" description="FIST" evidence="1">
    <location>
        <begin position="33"/>
        <end position="231"/>
    </location>
</feature>